<proteinExistence type="predicted"/>
<dbReference type="AlphaFoldDB" id="A0A1H7ZB83"/>
<dbReference type="RefSeq" id="WP_089915917.1">
    <property type="nucleotide sequence ID" value="NZ_FOBB01000005.1"/>
</dbReference>
<name>A0A1H7ZB83_9BACT</name>
<dbReference type="STRING" id="573321.SAMN04488505_10531"/>
<gene>
    <name evidence="1" type="ORF">SAMN04488505_10531</name>
</gene>
<organism evidence="1 2">
    <name type="scientific">Chitinophaga rupis</name>
    <dbReference type="NCBI Taxonomy" id="573321"/>
    <lineage>
        <taxon>Bacteria</taxon>
        <taxon>Pseudomonadati</taxon>
        <taxon>Bacteroidota</taxon>
        <taxon>Chitinophagia</taxon>
        <taxon>Chitinophagales</taxon>
        <taxon>Chitinophagaceae</taxon>
        <taxon>Chitinophaga</taxon>
    </lineage>
</organism>
<dbReference type="Proteomes" id="UP000198984">
    <property type="component" value="Unassembled WGS sequence"/>
</dbReference>
<protein>
    <submittedName>
        <fullName evidence="1">Uncharacterized protein</fullName>
    </submittedName>
</protein>
<dbReference type="OrthoDB" id="197037at2"/>
<evidence type="ECO:0000313" key="1">
    <source>
        <dbReference type="EMBL" id="SEM55680.1"/>
    </source>
</evidence>
<dbReference type="EMBL" id="FOBB01000005">
    <property type="protein sequence ID" value="SEM55680.1"/>
    <property type="molecule type" value="Genomic_DNA"/>
</dbReference>
<evidence type="ECO:0000313" key="2">
    <source>
        <dbReference type="Proteomes" id="UP000198984"/>
    </source>
</evidence>
<accession>A0A1H7ZB83</accession>
<reference evidence="1 2" key="1">
    <citation type="submission" date="2016-10" db="EMBL/GenBank/DDBJ databases">
        <authorList>
            <person name="de Groot N.N."/>
        </authorList>
    </citation>
    <scope>NUCLEOTIDE SEQUENCE [LARGE SCALE GENOMIC DNA]</scope>
    <source>
        <strain evidence="1 2">DSM 21039</strain>
    </source>
</reference>
<sequence length="158" mass="18026">MAQPNIELIAALRETAKRLQNGAPYAWGNHGTCNCGNLLQVITNLSKEDILYYAQTGIGEWTELAEEYCVVSNAPVAMLITRLLEKGLTPTDIHNIEYLQDRDVLDRLPGGFRWLKRNQRDDVVVYLETFAMLLEDKLLQQVNVPYEQWLQPVGLTYS</sequence>
<keyword evidence="2" id="KW-1185">Reference proteome</keyword>